<accession>A0A518B7J4</accession>
<dbReference type="RefSeq" id="WP_145260049.1">
    <property type="nucleotide sequence ID" value="NZ_CP036279.1"/>
</dbReference>
<dbReference type="AlphaFoldDB" id="A0A518B7J4"/>
<organism evidence="3 4">
    <name type="scientific">Kolteria novifilia</name>
    <dbReference type="NCBI Taxonomy" id="2527975"/>
    <lineage>
        <taxon>Bacteria</taxon>
        <taxon>Pseudomonadati</taxon>
        <taxon>Planctomycetota</taxon>
        <taxon>Planctomycetia</taxon>
        <taxon>Kolteriales</taxon>
        <taxon>Kolteriaceae</taxon>
        <taxon>Kolteria</taxon>
    </lineage>
</organism>
<name>A0A518B7J4_9BACT</name>
<sequence length="389" mass="42403">MTTLTLTRLDRGRRRGSSRRWSSPFLALGAVLLAWSASGADEPAQKEEPTSDPPVHELQLPAEGATDFLRRSEAWIRPSKPEELLSLGRELEARGQEEAARQVYDSLETTPDDYQRLVESLLRANQLDAAETVLRAWRRQSPDSAEAAMLQAALFHGRGQAELALRELRSVRSTLTDEQRRLAGLYELLLAMETQGVAPGPDANPWGARFADADGNYVAASISAEQLAKVPPDVLPLMITLVSRLPTRGDYWALLGELFNAAGDPETALQCFHRAERTLLYSTPTLRAHRRILEDHAQEVAQATQRALDEAIAAKSKSASKSDSAMTEEVDGGATVEPSASRTGVIVILTLGGLLVVVVGALQVREWVRSAQGRNRSDGSSEPKAKDSP</sequence>
<gene>
    <name evidence="3" type="ORF">Pan216_38240</name>
</gene>
<feature type="transmembrane region" description="Helical" evidence="2">
    <location>
        <begin position="344"/>
        <end position="364"/>
    </location>
</feature>
<feature type="region of interest" description="Disordered" evidence="1">
    <location>
        <begin position="39"/>
        <end position="58"/>
    </location>
</feature>
<feature type="compositionally biased region" description="Basic and acidic residues" evidence="1">
    <location>
        <begin position="375"/>
        <end position="389"/>
    </location>
</feature>
<dbReference type="Proteomes" id="UP000317093">
    <property type="component" value="Chromosome"/>
</dbReference>
<feature type="region of interest" description="Disordered" evidence="1">
    <location>
        <begin position="370"/>
        <end position="389"/>
    </location>
</feature>
<keyword evidence="2" id="KW-0472">Membrane</keyword>
<dbReference type="EMBL" id="CP036279">
    <property type="protein sequence ID" value="QDU62950.1"/>
    <property type="molecule type" value="Genomic_DNA"/>
</dbReference>
<dbReference type="OrthoDB" id="277332at2"/>
<dbReference type="SUPFAM" id="SSF48452">
    <property type="entry name" value="TPR-like"/>
    <property type="match status" value="1"/>
</dbReference>
<dbReference type="Gene3D" id="1.25.40.10">
    <property type="entry name" value="Tetratricopeptide repeat domain"/>
    <property type="match status" value="2"/>
</dbReference>
<feature type="region of interest" description="Disordered" evidence="1">
    <location>
        <begin position="317"/>
        <end position="336"/>
    </location>
</feature>
<evidence type="ECO:0000256" key="1">
    <source>
        <dbReference type="SAM" id="MobiDB-lite"/>
    </source>
</evidence>
<dbReference type="KEGG" id="knv:Pan216_38240"/>
<protein>
    <recommendedName>
        <fullName evidence="5">Tetratricopeptide repeat protein</fullName>
    </recommendedName>
</protein>
<proteinExistence type="predicted"/>
<evidence type="ECO:0000256" key="2">
    <source>
        <dbReference type="SAM" id="Phobius"/>
    </source>
</evidence>
<reference evidence="3 4" key="1">
    <citation type="submission" date="2019-02" db="EMBL/GenBank/DDBJ databases">
        <title>Deep-cultivation of Planctomycetes and their phenomic and genomic characterization uncovers novel biology.</title>
        <authorList>
            <person name="Wiegand S."/>
            <person name="Jogler M."/>
            <person name="Boedeker C."/>
            <person name="Pinto D."/>
            <person name="Vollmers J."/>
            <person name="Rivas-Marin E."/>
            <person name="Kohn T."/>
            <person name="Peeters S.H."/>
            <person name="Heuer A."/>
            <person name="Rast P."/>
            <person name="Oberbeckmann S."/>
            <person name="Bunk B."/>
            <person name="Jeske O."/>
            <person name="Meyerdierks A."/>
            <person name="Storesund J.E."/>
            <person name="Kallscheuer N."/>
            <person name="Luecker S."/>
            <person name="Lage O.M."/>
            <person name="Pohl T."/>
            <person name="Merkel B.J."/>
            <person name="Hornburger P."/>
            <person name="Mueller R.-W."/>
            <person name="Bruemmer F."/>
            <person name="Labrenz M."/>
            <person name="Spormann A.M."/>
            <person name="Op den Camp H."/>
            <person name="Overmann J."/>
            <person name="Amann R."/>
            <person name="Jetten M.S.M."/>
            <person name="Mascher T."/>
            <person name="Medema M.H."/>
            <person name="Devos D.P."/>
            <person name="Kaster A.-K."/>
            <person name="Ovreas L."/>
            <person name="Rohde M."/>
            <person name="Galperin M.Y."/>
            <person name="Jogler C."/>
        </authorList>
    </citation>
    <scope>NUCLEOTIDE SEQUENCE [LARGE SCALE GENOMIC DNA]</scope>
    <source>
        <strain evidence="3 4">Pan216</strain>
    </source>
</reference>
<dbReference type="InterPro" id="IPR011990">
    <property type="entry name" value="TPR-like_helical_dom_sf"/>
</dbReference>
<keyword evidence="4" id="KW-1185">Reference proteome</keyword>
<keyword evidence="2" id="KW-1133">Transmembrane helix</keyword>
<evidence type="ECO:0000313" key="3">
    <source>
        <dbReference type="EMBL" id="QDU62950.1"/>
    </source>
</evidence>
<keyword evidence="2" id="KW-0812">Transmembrane</keyword>
<evidence type="ECO:0000313" key="4">
    <source>
        <dbReference type="Proteomes" id="UP000317093"/>
    </source>
</evidence>
<evidence type="ECO:0008006" key="5">
    <source>
        <dbReference type="Google" id="ProtNLM"/>
    </source>
</evidence>